<dbReference type="AlphaFoldDB" id="A0A415IWR4"/>
<proteinExistence type="predicted"/>
<reference evidence="1 2" key="1">
    <citation type="submission" date="2018-08" db="EMBL/GenBank/DDBJ databases">
        <title>A genome reference for cultivated species of the human gut microbiota.</title>
        <authorList>
            <person name="Zou Y."/>
            <person name="Xue W."/>
            <person name="Luo G."/>
        </authorList>
    </citation>
    <scope>NUCLEOTIDE SEQUENCE [LARGE SCALE GENOMIC DNA]</scope>
    <source>
        <strain evidence="1 2">AF39-11</strain>
    </source>
</reference>
<protein>
    <submittedName>
        <fullName evidence="1">Uncharacterized protein</fullName>
    </submittedName>
</protein>
<gene>
    <name evidence="1" type="ORF">DW035_14160</name>
</gene>
<name>A0A415IWR4_9BACT</name>
<dbReference type="EMBL" id="QROI01000028">
    <property type="protein sequence ID" value="RHL12075.1"/>
    <property type="molecule type" value="Genomic_DNA"/>
</dbReference>
<sequence length="112" mass="13093">MEVSTLNAFKFYWSQYGYKNNNLVYKPNESIMPKAISHTIGNLIDVTQDGSHKRVDLNLQISEYVTEAQSPFMFRSCLYQVMDVVRWYSELITKLTEGQINGQNLYKITRIN</sequence>
<comment type="caution">
    <text evidence="1">The sequence shown here is derived from an EMBL/GenBank/DDBJ whole genome shotgun (WGS) entry which is preliminary data.</text>
</comment>
<dbReference type="Proteomes" id="UP000284916">
    <property type="component" value="Unassembled WGS sequence"/>
</dbReference>
<accession>A0A415IWR4</accession>
<organism evidence="1 2">
    <name type="scientific">Phocaeicola plebeius</name>
    <dbReference type="NCBI Taxonomy" id="310297"/>
    <lineage>
        <taxon>Bacteria</taxon>
        <taxon>Pseudomonadati</taxon>
        <taxon>Bacteroidota</taxon>
        <taxon>Bacteroidia</taxon>
        <taxon>Bacteroidales</taxon>
        <taxon>Bacteroidaceae</taxon>
        <taxon>Phocaeicola</taxon>
    </lineage>
</organism>
<evidence type="ECO:0000313" key="1">
    <source>
        <dbReference type="EMBL" id="RHL12075.1"/>
    </source>
</evidence>
<evidence type="ECO:0000313" key="2">
    <source>
        <dbReference type="Proteomes" id="UP000284916"/>
    </source>
</evidence>